<evidence type="ECO:0000256" key="1">
    <source>
        <dbReference type="SAM" id="SignalP"/>
    </source>
</evidence>
<comment type="caution">
    <text evidence="2">The sequence shown here is derived from an EMBL/GenBank/DDBJ whole genome shotgun (WGS) entry which is preliminary data.</text>
</comment>
<proteinExistence type="predicted"/>
<name>A0ABV8QHF9_9GAMM</name>
<gene>
    <name evidence="2" type="ORF">ACFOZ5_11250</name>
</gene>
<organism evidence="2 3">
    <name type="scientific">Marinobacter lacisalsi</name>
    <dbReference type="NCBI Taxonomy" id="475979"/>
    <lineage>
        <taxon>Bacteria</taxon>
        <taxon>Pseudomonadati</taxon>
        <taxon>Pseudomonadota</taxon>
        <taxon>Gammaproteobacteria</taxon>
        <taxon>Pseudomonadales</taxon>
        <taxon>Marinobacteraceae</taxon>
        <taxon>Marinobacter</taxon>
    </lineage>
</organism>
<keyword evidence="1" id="KW-0732">Signal</keyword>
<dbReference type="EMBL" id="JBHSDI010000013">
    <property type="protein sequence ID" value="MFC4259606.1"/>
    <property type="molecule type" value="Genomic_DNA"/>
</dbReference>
<evidence type="ECO:0000313" key="2">
    <source>
        <dbReference type="EMBL" id="MFC4259606.1"/>
    </source>
</evidence>
<dbReference type="Proteomes" id="UP001595798">
    <property type="component" value="Unassembled WGS sequence"/>
</dbReference>
<feature type="chain" id="PRO_5047106690" description="Lysozyme inhibitor LprI N-terminal domain-containing protein" evidence="1">
    <location>
        <begin position="26"/>
        <end position="141"/>
    </location>
</feature>
<feature type="signal peptide" evidence="1">
    <location>
        <begin position="1"/>
        <end position="25"/>
    </location>
</feature>
<dbReference type="RefSeq" id="WP_379887289.1">
    <property type="nucleotide sequence ID" value="NZ_JBHSDI010000013.1"/>
</dbReference>
<accession>A0ABV8QHF9</accession>
<reference evidence="3" key="1">
    <citation type="journal article" date="2019" name="Int. J. Syst. Evol. Microbiol.">
        <title>The Global Catalogue of Microorganisms (GCM) 10K type strain sequencing project: providing services to taxonomists for standard genome sequencing and annotation.</title>
        <authorList>
            <consortium name="The Broad Institute Genomics Platform"/>
            <consortium name="The Broad Institute Genome Sequencing Center for Infectious Disease"/>
            <person name="Wu L."/>
            <person name="Ma J."/>
        </authorList>
    </citation>
    <scope>NUCLEOTIDE SEQUENCE [LARGE SCALE GENOMIC DNA]</scope>
    <source>
        <strain evidence="3">CECT 7297</strain>
    </source>
</reference>
<keyword evidence="3" id="KW-1185">Reference proteome</keyword>
<sequence>MTRTTLAKPALVAAAALCFAAAAIAESTASADKRLDPLVSTYLDLLMCANTASEYQSDPTAAETYREAAFTLNDAASDAGWQQADFDSALFSAQKRYQQLDLSDTDTRESWQLRHFSREHCQDRLSAATSYQSGEMPIPSP</sequence>
<protein>
    <recommendedName>
        <fullName evidence="4">Lysozyme inhibitor LprI N-terminal domain-containing protein</fullName>
    </recommendedName>
</protein>
<evidence type="ECO:0008006" key="4">
    <source>
        <dbReference type="Google" id="ProtNLM"/>
    </source>
</evidence>
<evidence type="ECO:0000313" key="3">
    <source>
        <dbReference type="Proteomes" id="UP001595798"/>
    </source>
</evidence>